<dbReference type="InterPro" id="IPR001127">
    <property type="entry name" value="PTS_EIIA_1_perm"/>
</dbReference>
<dbReference type="EC" id="2.7.1.-" evidence="8"/>
<evidence type="ECO:0000259" key="7">
    <source>
        <dbReference type="PROSITE" id="PS51093"/>
    </source>
</evidence>
<dbReference type="OrthoDB" id="92465at2"/>
<organism evidence="8 9">
    <name type="scientific">Exiguobacterium aurantiacum</name>
    <dbReference type="NCBI Taxonomy" id="33987"/>
    <lineage>
        <taxon>Bacteria</taxon>
        <taxon>Bacillati</taxon>
        <taxon>Bacillota</taxon>
        <taxon>Bacilli</taxon>
        <taxon>Bacillales</taxon>
        <taxon>Bacillales Family XII. Incertae Sedis</taxon>
        <taxon>Exiguobacterium</taxon>
    </lineage>
</organism>
<feature type="domain" description="PTS EIIA type-1" evidence="7">
    <location>
        <begin position="33"/>
        <end position="137"/>
    </location>
</feature>
<evidence type="ECO:0000256" key="2">
    <source>
        <dbReference type="ARBA" id="ARBA00022448"/>
    </source>
</evidence>
<dbReference type="FunFam" id="2.70.70.10:FF:000001">
    <property type="entry name" value="PTS system glucose-specific IIA component"/>
    <property type="match status" value="1"/>
</dbReference>
<keyword evidence="3" id="KW-0762">Sugar transport</keyword>
<evidence type="ECO:0000256" key="4">
    <source>
        <dbReference type="ARBA" id="ARBA00022679"/>
    </source>
</evidence>
<dbReference type="AlphaFoldDB" id="A0A377FRL7"/>
<keyword evidence="6" id="KW-0418">Kinase</keyword>
<evidence type="ECO:0000313" key="9">
    <source>
        <dbReference type="Proteomes" id="UP000254060"/>
    </source>
</evidence>
<dbReference type="Gene3D" id="2.70.70.10">
    <property type="entry name" value="Glucose Permease (Domain IIA)"/>
    <property type="match status" value="1"/>
</dbReference>
<dbReference type="Proteomes" id="UP000254060">
    <property type="component" value="Unassembled WGS sequence"/>
</dbReference>
<keyword evidence="2" id="KW-0813">Transport</keyword>
<protein>
    <submittedName>
        <fullName evidence="8">Glucose-specific phosphotransferase enzyme IIA component</fullName>
        <ecNumber evidence="8">2.7.1.-</ecNumber>
    </submittedName>
</protein>
<dbReference type="CDD" id="cd00210">
    <property type="entry name" value="PTS_IIA_glc"/>
    <property type="match status" value="1"/>
</dbReference>
<keyword evidence="4 8" id="KW-0808">Transferase</keyword>
<dbReference type="InterPro" id="IPR011055">
    <property type="entry name" value="Dup_hybrid_motif"/>
</dbReference>
<evidence type="ECO:0000256" key="5">
    <source>
        <dbReference type="ARBA" id="ARBA00022683"/>
    </source>
</evidence>
<dbReference type="GO" id="GO:0009401">
    <property type="term" value="P:phosphoenolpyruvate-dependent sugar phosphotransferase system"/>
    <property type="evidence" value="ECO:0007669"/>
    <property type="project" value="UniProtKB-KW"/>
</dbReference>
<dbReference type="NCBIfam" id="TIGR00830">
    <property type="entry name" value="PTBA"/>
    <property type="match status" value="1"/>
</dbReference>
<keyword evidence="5" id="KW-0598">Phosphotransferase system</keyword>
<evidence type="ECO:0000256" key="3">
    <source>
        <dbReference type="ARBA" id="ARBA00022597"/>
    </source>
</evidence>
<accession>A0A377FRL7</accession>
<dbReference type="GO" id="GO:0005737">
    <property type="term" value="C:cytoplasm"/>
    <property type="evidence" value="ECO:0007669"/>
    <property type="project" value="UniProtKB-SubCell"/>
</dbReference>
<dbReference type="InterPro" id="IPR050890">
    <property type="entry name" value="PTS_EIIA_component"/>
</dbReference>
<dbReference type="RefSeq" id="WP_024370518.1">
    <property type="nucleotide sequence ID" value="NZ_UGGP01000001.1"/>
</dbReference>
<evidence type="ECO:0000256" key="6">
    <source>
        <dbReference type="ARBA" id="ARBA00022777"/>
    </source>
</evidence>
<reference evidence="8 9" key="1">
    <citation type="submission" date="2018-06" db="EMBL/GenBank/DDBJ databases">
        <authorList>
            <consortium name="Pathogen Informatics"/>
            <person name="Doyle S."/>
        </authorList>
    </citation>
    <scope>NUCLEOTIDE SEQUENCE [LARGE SCALE GENOMIC DNA]</scope>
    <source>
        <strain evidence="8 9">NCTC13163</strain>
    </source>
</reference>
<dbReference type="PANTHER" id="PTHR45008:SF1">
    <property type="entry name" value="PTS SYSTEM GLUCOSE-SPECIFIC EIIA COMPONENT"/>
    <property type="match status" value="1"/>
</dbReference>
<evidence type="ECO:0000313" key="8">
    <source>
        <dbReference type="EMBL" id="STO07459.1"/>
    </source>
</evidence>
<dbReference type="PROSITE" id="PS51093">
    <property type="entry name" value="PTS_EIIA_TYPE_1"/>
    <property type="match status" value="1"/>
</dbReference>
<dbReference type="Pfam" id="PF00358">
    <property type="entry name" value="PTS_EIIA_1"/>
    <property type="match status" value="1"/>
</dbReference>
<evidence type="ECO:0000256" key="1">
    <source>
        <dbReference type="ARBA" id="ARBA00004496"/>
    </source>
</evidence>
<sequence>MGFFKKLFGGKEEQLNAVSPLTGKVIDITNVPDQVFSQKMMGDGIAVEPTDGKVVSPVNGTIATVFPTKHAIGINADNGAEYLIHIGLDTVNLKGEGFETHVTEGQAVKAGDTLVTFDLDFIKANAPSTITPVIITNHDSFAVNKLVAEGDNVTAGSSEVVELTKK</sequence>
<dbReference type="EMBL" id="UGGP01000001">
    <property type="protein sequence ID" value="STO07459.1"/>
    <property type="molecule type" value="Genomic_DNA"/>
</dbReference>
<dbReference type="STRING" id="1397694.GCA_000702585_01320"/>
<dbReference type="GO" id="GO:0016301">
    <property type="term" value="F:kinase activity"/>
    <property type="evidence" value="ECO:0007669"/>
    <property type="project" value="UniProtKB-KW"/>
</dbReference>
<dbReference type="PANTHER" id="PTHR45008">
    <property type="entry name" value="PTS SYSTEM GLUCOSE-SPECIFIC EIIA COMPONENT"/>
    <property type="match status" value="1"/>
</dbReference>
<gene>
    <name evidence="8" type="primary">crr_1</name>
    <name evidence="8" type="ORF">NCTC13163_00806</name>
</gene>
<proteinExistence type="predicted"/>
<name>A0A377FRL7_9BACL</name>
<dbReference type="SUPFAM" id="SSF51261">
    <property type="entry name" value="Duplicated hybrid motif"/>
    <property type="match status" value="1"/>
</dbReference>
<comment type="subcellular location">
    <subcellularLocation>
        <location evidence="1">Cytoplasm</location>
    </subcellularLocation>
</comment>